<proteinExistence type="inferred from homology"/>
<evidence type="ECO:0000256" key="2">
    <source>
        <dbReference type="ARBA" id="ARBA00022670"/>
    </source>
</evidence>
<dbReference type="InterPro" id="IPR036034">
    <property type="entry name" value="PDZ_sf"/>
</dbReference>
<dbReference type="PROSITE" id="PS51257">
    <property type="entry name" value="PROKAR_LIPOPROTEIN"/>
    <property type="match status" value="1"/>
</dbReference>
<evidence type="ECO:0000256" key="3">
    <source>
        <dbReference type="ARBA" id="ARBA00022801"/>
    </source>
</evidence>
<dbReference type="Pfam" id="PF13365">
    <property type="entry name" value="Trypsin_2"/>
    <property type="match status" value="1"/>
</dbReference>
<keyword evidence="4" id="KW-0732">Signal</keyword>
<dbReference type="RefSeq" id="WP_210118294.1">
    <property type="nucleotide sequence ID" value="NZ_CP054257.1"/>
</dbReference>
<dbReference type="InterPro" id="IPR001940">
    <property type="entry name" value="Peptidase_S1C"/>
</dbReference>
<reference evidence="5" key="2">
    <citation type="journal article" date="2021" name="Microbiol. Resour. Announc.">
        <title>Complete Genome Sequences of Three Human Oral Treponema parvum Isolates.</title>
        <authorList>
            <person name="Zeng H."/>
            <person name="Watt R.M."/>
        </authorList>
    </citation>
    <scope>NUCLEOTIDE SEQUENCE</scope>
    <source>
        <strain evidence="5">ATCC 700773</strain>
    </source>
</reference>
<dbReference type="InterPro" id="IPR051201">
    <property type="entry name" value="Chloro_Bact_Ser_Proteases"/>
</dbReference>
<dbReference type="SUPFAM" id="SSF50156">
    <property type="entry name" value="PDZ domain-like"/>
    <property type="match status" value="1"/>
</dbReference>
<evidence type="ECO:0000313" key="6">
    <source>
        <dbReference type="Proteomes" id="UP000671995"/>
    </source>
</evidence>
<dbReference type="Gene3D" id="2.40.10.10">
    <property type="entry name" value="Trypsin-like serine proteases"/>
    <property type="match status" value="2"/>
</dbReference>
<organism evidence="5 6">
    <name type="scientific">Treponema parvum</name>
    <dbReference type="NCBI Taxonomy" id="138851"/>
    <lineage>
        <taxon>Bacteria</taxon>
        <taxon>Pseudomonadati</taxon>
        <taxon>Spirochaetota</taxon>
        <taxon>Spirochaetia</taxon>
        <taxon>Spirochaetales</taxon>
        <taxon>Treponemataceae</taxon>
        <taxon>Treponema</taxon>
    </lineage>
</organism>
<comment type="similarity">
    <text evidence="1">Belongs to the peptidase S1C family.</text>
</comment>
<dbReference type="Gene3D" id="2.30.42.10">
    <property type="match status" value="1"/>
</dbReference>
<dbReference type="EMBL" id="CP054257">
    <property type="protein sequence ID" value="QTQ11498.1"/>
    <property type="molecule type" value="Genomic_DNA"/>
</dbReference>
<gene>
    <name evidence="5" type="ORF">HRI96_04345</name>
</gene>
<feature type="signal peptide" evidence="4">
    <location>
        <begin position="1"/>
        <end position="20"/>
    </location>
</feature>
<dbReference type="AlphaFoldDB" id="A0A975EZ56"/>
<dbReference type="InterPro" id="IPR009003">
    <property type="entry name" value="Peptidase_S1_PA"/>
</dbReference>
<protein>
    <submittedName>
        <fullName evidence="5">Trypsin-like peptidase domain-containing protein</fullName>
    </submittedName>
</protein>
<dbReference type="SUPFAM" id="SSF50494">
    <property type="entry name" value="Trypsin-like serine proteases"/>
    <property type="match status" value="1"/>
</dbReference>
<dbReference type="GO" id="GO:0004252">
    <property type="term" value="F:serine-type endopeptidase activity"/>
    <property type="evidence" value="ECO:0007669"/>
    <property type="project" value="InterPro"/>
</dbReference>
<name>A0A975EZ56_9SPIR</name>
<evidence type="ECO:0000256" key="4">
    <source>
        <dbReference type="SAM" id="SignalP"/>
    </source>
</evidence>
<feature type="chain" id="PRO_5036755721" evidence="4">
    <location>
        <begin position="21"/>
        <end position="557"/>
    </location>
</feature>
<keyword evidence="3" id="KW-0378">Hydrolase</keyword>
<accession>A0A975EZ56</accession>
<reference evidence="5" key="1">
    <citation type="submission" date="2020-05" db="EMBL/GenBank/DDBJ databases">
        <authorList>
            <person name="Zeng H."/>
            <person name="Chan Y.K."/>
            <person name="Watt R.M."/>
        </authorList>
    </citation>
    <scope>NUCLEOTIDE SEQUENCE</scope>
    <source>
        <strain evidence="5">ATCC 700773</strain>
    </source>
</reference>
<dbReference type="PRINTS" id="PR00834">
    <property type="entry name" value="PROTEASES2C"/>
</dbReference>
<dbReference type="GO" id="GO:0006508">
    <property type="term" value="P:proteolysis"/>
    <property type="evidence" value="ECO:0007669"/>
    <property type="project" value="UniProtKB-KW"/>
</dbReference>
<keyword evidence="2" id="KW-0645">Protease</keyword>
<sequence>MLNKKSSVLFFFFSVLTAFYPAVFSGCASNLNRSGNVYKVPDYSIEDIRNIEISDIKKILETKPVLALWRSYLIDDKELTASCFERIAELYKDAVQKKDHFTALRLYRSLDAAGYPEISSLNTSLSELESLCCEGVPGVQTGAADRADNSDSGKGTPENVAQYISGTVTVWIDQGIKIERGVGYADRVIGSGFFIRKDGYIVTNYHVIKNVVDTKFEGVARLYVRLADDPETRVPAKVVGWDATLDLALLKTEVDAPYVFRLGSSSGLSVGDRIFAIGSPVGLDRTLTSGIVSAMNRKLFTTGSVFQIDAAVNGGNSGGPCIDVNGNVQAIVFAGLPQYQGLNFAIPVEYLKTDLPMLFNGGKREHAWIGAYGHTFRNGNVSEGLEIQYVMSSGSAQRSYLKTGQIINAVNGKKVFDLDCVQDELRRFVPDTLARFSYTEDGSEKETLVYLDVRPEYPGKNAYERDLIETSFVPLFGMGLQAVSSLNSRKYAVTKIIKGGIADESGFSENDPVDIGRIKFSDDNAFLSAEIYARKRKKGYLDIGVSITAPLDSPYYF</sequence>
<evidence type="ECO:0000313" key="5">
    <source>
        <dbReference type="EMBL" id="QTQ11498.1"/>
    </source>
</evidence>
<dbReference type="PANTHER" id="PTHR43343">
    <property type="entry name" value="PEPTIDASE S12"/>
    <property type="match status" value="1"/>
</dbReference>
<dbReference type="Proteomes" id="UP000671995">
    <property type="component" value="Chromosome"/>
</dbReference>
<evidence type="ECO:0000256" key="1">
    <source>
        <dbReference type="ARBA" id="ARBA00010541"/>
    </source>
</evidence>
<dbReference type="InterPro" id="IPR043504">
    <property type="entry name" value="Peptidase_S1_PA_chymotrypsin"/>
</dbReference>
<dbReference type="PANTHER" id="PTHR43343:SF3">
    <property type="entry name" value="PROTEASE DO-LIKE 8, CHLOROPLASTIC"/>
    <property type="match status" value="1"/>
</dbReference>